<dbReference type="RefSeq" id="WP_073344660.1">
    <property type="nucleotide sequence ID" value="NZ_FQVH01000023.1"/>
</dbReference>
<dbReference type="InterPro" id="IPR023825">
    <property type="entry name" value="CRISPR-assoc_RAMP_BGP1436"/>
</dbReference>
<keyword evidence="4" id="KW-1185">Reference proteome</keyword>
<evidence type="ECO:0000313" key="4">
    <source>
        <dbReference type="Proteomes" id="UP000184088"/>
    </source>
</evidence>
<dbReference type="InterPro" id="IPR005537">
    <property type="entry name" value="RAMP_III_fam"/>
</dbReference>
<dbReference type="NCBIfam" id="TIGR03986">
    <property type="entry name" value="TIGR03986 family CRISPR-associated RAMP protein"/>
    <property type="match status" value="1"/>
</dbReference>
<dbReference type="CDD" id="cd09726">
    <property type="entry name" value="RAMP_I_III"/>
    <property type="match status" value="1"/>
</dbReference>
<evidence type="ECO:0000256" key="1">
    <source>
        <dbReference type="ARBA" id="ARBA00023118"/>
    </source>
</evidence>
<protein>
    <submittedName>
        <fullName evidence="3">CRISPR-associated protein</fullName>
    </submittedName>
</protein>
<dbReference type="AlphaFoldDB" id="A0A1M5BRN5"/>
<dbReference type="STRING" id="1121256.SAMN02746089_01944"/>
<accession>A0A1M5BRN5</accession>
<proteinExistence type="predicted"/>
<gene>
    <name evidence="3" type="ORF">SAMN02746089_01944</name>
</gene>
<dbReference type="Proteomes" id="UP000184088">
    <property type="component" value="Unassembled WGS sequence"/>
</dbReference>
<dbReference type="OrthoDB" id="5362408at2"/>
<sequence length="700" mass="81118">MNKYDAILTDLREKDGKIVGKVRVGIVTIDIPHGAKVTLDMNNKSCELYMENDKIVEIICEGKKLIDRGAYIETDVKGRSSPTSPKRKGLDNKRYSNAQEDKHFIKSFATAPYNFVPLNDYVIKIGTPCSFDEFHENLNTGYIDYELETITPLYIRGISSDVSKESKDIPEFFSPGGIYKIPGSSVRGMIRTLVEIMSYSEFKFYDDRYLYYRGLADKSNLRDLYAEKIGKKNKNTGGEDYKFNAGYLTKEGVRYYIIPAKYNENNKQYSRCDINKIGIGVSSCKDYYKFLDDGRCVIIPRGLKGKGSKNVKRVWIINEPDEDKKIHVCEKDIHSYKNDENRQAPDIVSYVDNSRDKGGERLIPCFYVTWKDKEGKERISFGHTAYFRISYEKSIGEHVKQQSKGNGYDIATALFGNESEFATRVFFEDAELDESFIGKDIFCERSYTKVLSTPKPTSFQLYLEQNYDLNMGYDIKKLNHWESDAKIRGYKLYWHKRLANWKLDGRNNINMKVLNEITPIKEHVKFKGRISFENLSDIELGALLFAISLPHNCYHKLGLGKPLGLGSVKITPVLYLTDVGRKYKRLFNGDYWEIGITLKMDFNKYIKAFEKFILENLPPEEKNGATTLWDIERFKELKTMLSWENTNIRGFENMTKYMDMNREEDKGKYTDRNVLLKPSEVIQFLKGPVKGYRNMQKKTV</sequence>
<evidence type="ECO:0000259" key="2">
    <source>
        <dbReference type="Pfam" id="PF03787"/>
    </source>
</evidence>
<dbReference type="GO" id="GO:0051607">
    <property type="term" value="P:defense response to virus"/>
    <property type="evidence" value="ECO:0007669"/>
    <property type="project" value="UniProtKB-KW"/>
</dbReference>
<feature type="domain" description="CRISPR type III-associated protein" evidence="2">
    <location>
        <begin position="146"/>
        <end position="569"/>
    </location>
</feature>
<keyword evidence="1" id="KW-0051">Antiviral defense</keyword>
<dbReference type="EMBL" id="FQVH01000023">
    <property type="protein sequence ID" value="SHF45178.1"/>
    <property type="molecule type" value="Genomic_DNA"/>
</dbReference>
<evidence type="ECO:0000313" key="3">
    <source>
        <dbReference type="EMBL" id="SHF45178.1"/>
    </source>
</evidence>
<reference evidence="3 4" key="1">
    <citation type="submission" date="2016-11" db="EMBL/GenBank/DDBJ databases">
        <authorList>
            <person name="Jaros S."/>
            <person name="Januszkiewicz K."/>
            <person name="Wedrychowicz H."/>
        </authorList>
    </citation>
    <scope>NUCLEOTIDE SEQUENCE [LARGE SCALE GENOMIC DNA]</scope>
    <source>
        <strain evidence="3 4">DSM 17918</strain>
    </source>
</reference>
<dbReference type="Pfam" id="PF03787">
    <property type="entry name" value="RAMPs"/>
    <property type="match status" value="1"/>
</dbReference>
<organism evidence="3 4">
    <name type="scientific">Caldanaerobius fijiensis DSM 17918</name>
    <dbReference type="NCBI Taxonomy" id="1121256"/>
    <lineage>
        <taxon>Bacteria</taxon>
        <taxon>Bacillati</taxon>
        <taxon>Bacillota</taxon>
        <taxon>Clostridia</taxon>
        <taxon>Thermoanaerobacterales</taxon>
        <taxon>Thermoanaerobacteraceae</taxon>
        <taxon>Caldanaerobius</taxon>
    </lineage>
</organism>
<name>A0A1M5BRN5_9THEO</name>